<dbReference type="AlphaFoldDB" id="A0A183EHF1"/>
<dbReference type="WBParaSite" id="GPUH_0002041701-mRNA-1">
    <property type="protein sequence ID" value="GPUH_0002041701-mRNA-1"/>
    <property type="gene ID" value="GPUH_0002041701"/>
</dbReference>
<evidence type="ECO:0000313" key="3">
    <source>
        <dbReference type="WBParaSite" id="GPUH_0002041701-mRNA-1"/>
    </source>
</evidence>
<organism evidence="3">
    <name type="scientific">Gongylonema pulchrum</name>
    <dbReference type="NCBI Taxonomy" id="637853"/>
    <lineage>
        <taxon>Eukaryota</taxon>
        <taxon>Metazoa</taxon>
        <taxon>Ecdysozoa</taxon>
        <taxon>Nematoda</taxon>
        <taxon>Chromadorea</taxon>
        <taxon>Rhabditida</taxon>
        <taxon>Spirurina</taxon>
        <taxon>Spiruromorpha</taxon>
        <taxon>Spiruroidea</taxon>
        <taxon>Gongylonematidae</taxon>
        <taxon>Gongylonema</taxon>
    </lineage>
</organism>
<reference evidence="3" key="1">
    <citation type="submission" date="2016-06" db="UniProtKB">
        <authorList>
            <consortium name="WormBaseParasite"/>
        </authorList>
    </citation>
    <scope>IDENTIFICATION</scope>
</reference>
<name>A0A183EHF1_9BILA</name>
<keyword evidence="2" id="KW-1185">Reference proteome</keyword>
<evidence type="ECO:0000313" key="1">
    <source>
        <dbReference type="EMBL" id="VDN35941.1"/>
    </source>
</evidence>
<sequence>MWATPSSHLLFNTCRSYRQLAVQLAYCPAARSSLWAASLQPNLTILRLWAGPQLLRIQMLLGWSRFEKFSFSICCYIQILPIHSKKILARIVQKSTDK</sequence>
<dbReference type="Proteomes" id="UP000271098">
    <property type="component" value="Unassembled WGS sequence"/>
</dbReference>
<dbReference type="EMBL" id="UYRT01090351">
    <property type="protein sequence ID" value="VDN35941.1"/>
    <property type="molecule type" value="Genomic_DNA"/>
</dbReference>
<protein>
    <submittedName>
        <fullName evidence="3">Secreted protein</fullName>
    </submittedName>
</protein>
<evidence type="ECO:0000313" key="2">
    <source>
        <dbReference type="Proteomes" id="UP000271098"/>
    </source>
</evidence>
<reference evidence="1 2" key="2">
    <citation type="submission" date="2018-11" db="EMBL/GenBank/DDBJ databases">
        <authorList>
            <consortium name="Pathogen Informatics"/>
        </authorList>
    </citation>
    <scope>NUCLEOTIDE SEQUENCE [LARGE SCALE GENOMIC DNA]</scope>
</reference>
<accession>A0A183EHF1</accession>
<gene>
    <name evidence="1" type="ORF">GPUH_LOCUS20394</name>
</gene>
<proteinExistence type="predicted"/>